<dbReference type="PANTHER" id="PTHR43884:SF12">
    <property type="entry name" value="ISOVALERYL-COA DEHYDROGENASE, MITOCHONDRIAL-RELATED"/>
    <property type="match status" value="1"/>
</dbReference>
<dbReference type="FunFam" id="1.10.540.10:FF:000002">
    <property type="entry name" value="Acyl-CoA dehydrogenase FadE19"/>
    <property type="match status" value="1"/>
</dbReference>
<evidence type="ECO:0000259" key="13">
    <source>
        <dbReference type="Pfam" id="PF00441"/>
    </source>
</evidence>
<dbReference type="PROSITE" id="PS00072">
    <property type="entry name" value="ACYL_COA_DH_1"/>
    <property type="match status" value="1"/>
</dbReference>
<dbReference type="EC" id="3.13.1.4" evidence="8"/>
<evidence type="ECO:0000256" key="12">
    <source>
        <dbReference type="RuleBase" id="RU362125"/>
    </source>
</evidence>
<gene>
    <name evidence="16" type="ORF">MED92_05968</name>
</gene>
<dbReference type="InterPro" id="IPR009100">
    <property type="entry name" value="AcylCoA_DH/oxidase_NM_dom_sf"/>
</dbReference>
<dbReference type="Gene3D" id="1.10.540.10">
    <property type="entry name" value="Acyl-CoA dehydrogenase/oxidase, N-terminal domain"/>
    <property type="match status" value="1"/>
</dbReference>
<dbReference type="PANTHER" id="PTHR43884">
    <property type="entry name" value="ACYL-COA DEHYDROGENASE"/>
    <property type="match status" value="1"/>
</dbReference>
<dbReference type="FunFam" id="2.40.110.10:FF:000001">
    <property type="entry name" value="Acyl-CoA dehydrogenase, mitochondrial"/>
    <property type="match status" value="1"/>
</dbReference>
<proteinExistence type="inferred from homology"/>
<dbReference type="InterPro" id="IPR006089">
    <property type="entry name" value="Acyl-CoA_DH_CS"/>
</dbReference>
<evidence type="ECO:0000259" key="15">
    <source>
        <dbReference type="Pfam" id="PF02771"/>
    </source>
</evidence>
<evidence type="ECO:0000256" key="7">
    <source>
        <dbReference type="ARBA" id="ARBA00066362"/>
    </source>
</evidence>
<dbReference type="FunFam" id="1.20.140.10:FF:000004">
    <property type="entry name" value="Acyl-CoA dehydrogenase FadE25"/>
    <property type="match status" value="1"/>
</dbReference>
<evidence type="ECO:0000256" key="1">
    <source>
        <dbReference type="ARBA" id="ARBA00001974"/>
    </source>
</evidence>
<feature type="domain" description="Acyl-CoA dehydrogenase/oxidase N-terminal" evidence="15">
    <location>
        <begin position="10"/>
        <end position="123"/>
    </location>
</feature>
<comment type="caution">
    <text evidence="16">The sequence shown here is derived from an EMBL/GenBank/DDBJ whole genome shotgun (WGS) entry which is preliminary data.</text>
</comment>
<comment type="catalytic activity">
    <reaction evidence="6">
        <text>3-sulfinopropanoyl-CoA + H2O = propanoyl-CoA + sulfite + H(+)</text>
        <dbReference type="Rhea" id="RHEA:41624"/>
        <dbReference type="ChEBI" id="CHEBI:15377"/>
        <dbReference type="ChEBI" id="CHEBI:15378"/>
        <dbReference type="ChEBI" id="CHEBI:17359"/>
        <dbReference type="ChEBI" id="CHEBI:57392"/>
        <dbReference type="ChEBI" id="CHEBI:78349"/>
        <dbReference type="EC" id="3.13.1.4"/>
    </reaction>
    <physiologicalReaction direction="left-to-right" evidence="6">
        <dbReference type="Rhea" id="RHEA:41625"/>
    </physiologicalReaction>
</comment>
<dbReference type="Gene3D" id="2.40.110.10">
    <property type="entry name" value="Butyryl-CoA Dehydrogenase, subunit A, domain 2"/>
    <property type="match status" value="1"/>
</dbReference>
<evidence type="ECO:0000256" key="6">
    <source>
        <dbReference type="ARBA" id="ARBA00052938"/>
    </source>
</evidence>
<dbReference type="SUPFAM" id="SSF47203">
    <property type="entry name" value="Acyl-CoA dehydrogenase C-terminal domain-like"/>
    <property type="match status" value="1"/>
</dbReference>
<comment type="similarity">
    <text evidence="2 12">Belongs to the acyl-CoA dehydrogenase family.</text>
</comment>
<keyword evidence="3 12" id="KW-0285">Flavoprotein</keyword>
<evidence type="ECO:0000256" key="11">
    <source>
        <dbReference type="ARBA" id="ARBA00075603"/>
    </source>
</evidence>
<evidence type="ECO:0000313" key="16">
    <source>
        <dbReference type="EMBL" id="EAR62641.1"/>
    </source>
</evidence>
<sequence length="389" mass="41801">METLMDLSLTEEQQLIQDTAKRFAESELAPVAEKLDQTKDKSILLANCKKLAELGFMGLNIQGEYGGTEAGVVSFSLAMTEIARACASTAVTMSVTNMVAEVIQAMGTEEQKNKYLPLICSGEFAAGSFCLTESGAGSDPASMRTQAVKTADGFSISGTKQWITSAEFAGVFVVWAVTDPEAKKGKGITCFLVDADAPGITVGPAEKKMGQHGSATNEVHFDNVEVPESAILGKLNDGFRLAVAELAGGRIGIGSLALGVGLAAMGYATAYTTERKQFGRPISDFQGLQWTIADRYTELEAARLLLMSAADRKERGLPFAKEASMAKVFASEKANQACYSALQLLGGYGYMQEYPLERFARDVRITSIYEGTSEVQRLIIAREILREHS</sequence>
<evidence type="ECO:0000256" key="4">
    <source>
        <dbReference type="ARBA" id="ARBA00022827"/>
    </source>
</evidence>
<evidence type="ECO:0000256" key="5">
    <source>
        <dbReference type="ARBA" id="ARBA00023002"/>
    </source>
</evidence>
<dbReference type="GO" id="GO:0050660">
    <property type="term" value="F:flavin adenine dinucleotide binding"/>
    <property type="evidence" value="ECO:0007669"/>
    <property type="project" value="InterPro"/>
</dbReference>
<dbReference type="InterPro" id="IPR013786">
    <property type="entry name" value="AcylCoA_DH/ox_N"/>
</dbReference>
<evidence type="ECO:0000259" key="14">
    <source>
        <dbReference type="Pfam" id="PF02770"/>
    </source>
</evidence>
<dbReference type="Proteomes" id="UP000002171">
    <property type="component" value="Unassembled WGS sequence"/>
</dbReference>
<dbReference type="InterPro" id="IPR037069">
    <property type="entry name" value="AcylCoA_DH/ox_N_sf"/>
</dbReference>
<keyword evidence="4 12" id="KW-0274">FAD</keyword>
<dbReference type="InterPro" id="IPR006091">
    <property type="entry name" value="Acyl-CoA_Oxase/DH_mid-dom"/>
</dbReference>
<comment type="cofactor">
    <cofactor evidence="1 12">
        <name>FAD</name>
        <dbReference type="ChEBI" id="CHEBI:57692"/>
    </cofactor>
</comment>
<dbReference type="EC" id="1.3.8.10" evidence="7"/>
<feature type="domain" description="Acyl-CoA dehydrogenase/oxidase C-terminal" evidence="13">
    <location>
        <begin position="236"/>
        <end position="385"/>
    </location>
</feature>
<dbReference type="GO" id="GO:0003995">
    <property type="term" value="F:acyl-CoA dehydrogenase activity"/>
    <property type="evidence" value="ECO:0007669"/>
    <property type="project" value="InterPro"/>
</dbReference>
<dbReference type="Pfam" id="PF02771">
    <property type="entry name" value="Acyl-CoA_dh_N"/>
    <property type="match status" value="1"/>
</dbReference>
<dbReference type="InterPro" id="IPR009075">
    <property type="entry name" value="AcylCo_DH/oxidase_C"/>
</dbReference>
<dbReference type="SUPFAM" id="SSF56645">
    <property type="entry name" value="Acyl-CoA dehydrogenase NM domain-like"/>
    <property type="match status" value="1"/>
</dbReference>
<evidence type="ECO:0000256" key="2">
    <source>
        <dbReference type="ARBA" id="ARBA00009347"/>
    </source>
</evidence>
<dbReference type="InterPro" id="IPR036250">
    <property type="entry name" value="AcylCo_DH-like_C"/>
</dbReference>
<keyword evidence="5 12" id="KW-0560">Oxidoreductase</keyword>
<dbReference type="EMBL" id="AAOW01000002">
    <property type="protein sequence ID" value="EAR62641.1"/>
    <property type="molecule type" value="Genomic_DNA"/>
</dbReference>
<feature type="domain" description="Acyl-CoA oxidase/dehydrogenase middle" evidence="14">
    <location>
        <begin position="128"/>
        <end position="224"/>
    </location>
</feature>
<dbReference type="PROSITE" id="PS00073">
    <property type="entry name" value="ACYL_COA_DH_2"/>
    <property type="match status" value="1"/>
</dbReference>
<dbReference type="InterPro" id="IPR046373">
    <property type="entry name" value="Acyl-CoA_Oxase/DH_mid-dom_sf"/>
</dbReference>
<protein>
    <recommendedName>
        <fullName evidence="9">3-sulfinopropanoyl-CoA desulfinase</fullName>
        <ecNumber evidence="7">1.3.8.10</ecNumber>
        <ecNumber evidence="8">3.13.1.4</ecNumber>
    </recommendedName>
    <alternativeName>
        <fullName evidence="11">3-sulfinopropionyl coenzyme A desulfinase</fullName>
    </alternativeName>
    <alternativeName>
        <fullName evidence="10">Cyclohex-1-ene-1-carbonyl-CoA dehydrogenase</fullName>
    </alternativeName>
</protein>
<evidence type="ECO:0000256" key="8">
    <source>
        <dbReference type="ARBA" id="ARBA00066461"/>
    </source>
</evidence>
<dbReference type="Pfam" id="PF02770">
    <property type="entry name" value="Acyl-CoA_dh_M"/>
    <property type="match status" value="1"/>
</dbReference>
<keyword evidence="17" id="KW-1185">Reference proteome</keyword>
<dbReference type="Pfam" id="PF00441">
    <property type="entry name" value="Acyl-CoA_dh_1"/>
    <property type="match status" value="1"/>
</dbReference>
<name>A0A7U8C8Q9_NEPCE</name>
<accession>A0A7U8C8Q9</accession>
<dbReference type="Gene3D" id="1.20.140.10">
    <property type="entry name" value="Butyryl-CoA Dehydrogenase, subunit A, domain 3"/>
    <property type="match status" value="1"/>
</dbReference>
<evidence type="ECO:0000313" key="17">
    <source>
        <dbReference type="Proteomes" id="UP000002171"/>
    </source>
</evidence>
<dbReference type="PIRSF" id="PIRSF016578">
    <property type="entry name" value="HsaA"/>
    <property type="match status" value="1"/>
</dbReference>
<reference evidence="16 17" key="1">
    <citation type="submission" date="2006-02" db="EMBL/GenBank/DDBJ databases">
        <authorList>
            <person name="Pinhassi J."/>
            <person name="Pedros-Alio C."/>
            <person name="Ferriera S."/>
            <person name="Johnson J."/>
            <person name="Kravitz S."/>
            <person name="Halpern A."/>
            <person name="Remington K."/>
            <person name="Beeson K."/>
            <person name="Tran B."/>
            <person name="Rogers Y.-H."/>
            <person name="Friedman R."/>
            <person name="Venter J.C."/>
        </authorList>
    </citation>
    <scope>NUCLEOTIDE SEQUENCE [LARGE SCALE GENOMIC DNA]</scope>
    <source>
        <strain evidence="16 17">MED92</strain>
    </source>
</reference>
<organism evidence="16 17">
    <name type="scientific">Neptuniibacter caesariensis</name>
    <dbReference type="NCBI Taxonomy" id="207954"/>
    <lineage>
        <taxon>Bacteria</taxon>
        <taxon>Pseudomonadati</taxon>
        <taxon>Pseudomonadota</taxon>
        <taxon>Gammaproteobacteria</taxon>
        <taxon>Oceanospirillales</taxon>
        <taxon>Oceanospirillaceae</taxon>
        <taxon>Neptuniibacter</taxon>
    </lineage>
</organism>
<dbReference type="AlphaFoldDB" id="A0A7U8C8Q9"/>
<evidence type="ECO:0000256" key="10">
    <source>
        <dbReference type="ARBA" id="ARBA00072305"/>
    </source>
</evidence>
<evidence type="ECO:0000256" key="3">
    <source>
        <dbReference type="ARBA" id="ARBA00022630"/>
    </source>
</evidence>
<evidence type="ECO:0000256" key="9">
    <source>
        <dbReference type="ARBA" id="ARBA00068311"/>
    </source>
</evidence>